<dbReference type="InterPro" id="IPR038743">
    <property type="entry name" value="YjgH-like"/>
</dbReference>
<proteinExistence type="inferred from homology"/>
<dbReference type="Pfam" id="PF01042">
    <property type="entry name" value="Ribonuc_L-PSP"/>
    <property type="match status" value="1"/>
</dbReference>
<sequence length="137" mass="14897">MPKKTTNPDDPRFKAADGSSIFDKFQYSAAVRAGDFIYAAGQIGLNPDGTIPDTDPEQIRNAFERLQIVLEAAGSSLDDVVELITYHVGIKNNLADCVAIKSDFINAPYPAWTILEVAGLARPELKIEIKAVAYSPQ</sequence>
<dbReference type="PANTHER" id="PTHR11803:SF58">
    <property type="entry name" value="PROTEIN HMF1-RELATED"/>
    <property type="match status" value="1"/>
</dbReference>
<dbReference type="SUPFAM" id="SSF55298">
    <property type="entry name" value="YjgF-like"/>
    <property type="match status" value="1"/>
</dbReference>
<protein>
    <submittedName>
        <fullName evidence="2">RidA family protein</fullName>
    </submittedName>
</protein>
<accession>A0ABT0H2P0</accession>
<keyword evidence="3" id="KW-1185">Reference proteome</keyword>
<comment type="similarity">
    <text evidence="1">Belongs to the RutC family.</text>
</comment>
<dbReference type="Proteomes" id="UP001431221">
    <property type="component" value="Unassembled WGS sequence"/>
</dbReference>
<evidence type="ECO:0000256" key="1">
    <source>
        <dbReference type="ARBA" id="ARBA00010552"/>
    </source>
</evidence>
<dbReference type="EMBL" id="JALNMJ010000035">
    <property type="protein sequence ID" value="MCK7615954.1"/>
    <property type="molecule type" value="Genomic_DNA"/>
</dbReference>
<gene>
    <name evidence="2" type="ORF">M0H32_27670</name>
</gene>
<reference evidence="2" key="1">
    <citation type="submission" date="2022-04" db="EMBL/GenBank/DDBJ databases">
        <title>Roseibium sp. CAU 1639 isolated from mud.</title>
        <authorList>
            <person name="Kim W."/>
        </authorList>
    </citation>
    <scope>NUCLEOTIDE SEQUENCE</scope>
    <source>
        <strain evidence="2">CAU 1639</strain>
    </source>
</reference>
<dbReference type="InterPro" id="IPR035959">
    <property type="entry name" value="RutC-like_sf"/>
</dbReference>
<comment type="caution">
    <text evidence="2">The sequence shown here is derived from an EMBL/GenBank/DDBJ whole genome shotgun (WGS) entry which is preliminary data.</text>
</comment>
<dbReference type="CDD" id="cd02198">
    <property type="entry name" value="YjgH_like"/>
    <property type="match status" value="1"/>
</dbReference>
<evidence type="ECO:0000313" key="3">
    <source>
        <dbReference type="Proteomes" id="UP001431221"/>
    </source>
</evidence>
<dbReference type="Gene3D" id="3.30.1330.40">
    <property type="entry name" value="RutC-like"/>
    <property type="match status" value="1"/>
</dbReference>
<dbReference type="RefSeq" id="WP_248159860.1">
    <property type="nucleotide sequence ID" value="NZ_JALNMJ010000035.1"/>
</dbReference>
<organism evidence="2 3">
    <name type="scientific">Roseibium sediminicola</name>
    <dbReference type="NCBI Taxonomy" id="2933272"/>
    <lineage>
        <taxon>Bacteria</taxon>
        <taxon>Pseudomonadati</taxon>
        <taxon>Pseudomonadota</taxon>
        <taxon>Alphaproteobacteria</taxon>
        <taxon>Hyphomicrobiales</taxon>
        <taxon>Stappiaceae</taxon>
        <taxon>Roseibium</taxon>
    </lineage>
</organism>
<name>A0ABT0H2P0_9HYPH</name>
<dbReference type="PANTHER" id="PTHR11803">
    <property type="entry name" value="2-IMINOBUTANOATE/2-IMINOPROPANOATE DEAMINASE RIDA"/>
    <property type="match status" value="1"/>
</dbReference>
<dbReference type="InterPro" id="IPR006175">
    <property type="entry name" value="YjgF/YER057c/UK114"/>
</dbReference>
<evidence type="ECO:0000313" key="2">
    <source>
        <dbReference type="EMBL" id="MCK7615954.1"/>
    </source>
</evidence>